<gene>
    <name evidence="2" type="ORF">Sste5346_007751</name>
</gene>
<keyword evidence="3" id="KW-1185">Reference proteome</keyword>
<accession>A0ABR3YSG6</accession>
<dbReference type="Proteomes" id="UP001583186">
    <property type="component" value="Unassembled WGS sequence"/>
</dbReference>
<comment type="caution">
    <text evidence="2">The sequence shown here is derived from an EMBL/GenBank/DDBJ whole genome shotgun (WGS) entry which is preliminary data.</text>
</comment>
<evidence type="ECO:0000256" key="1">
    <source>
        <dbReference type="SAM" id="MobiDB-lite"/>
    </source>
</evidence>
<evidence type="ECO:0000313" key="3">
    <source>
        <dbReference type="Proteomes" id="UP001583186"/>
    </source>
</evidence>
<reference evidence="2 3" key="1">
    <citation type="journal article" date="2024" name="IMA Fungus">
        <title>IMA Genome - F19 : A genome assembly and annotation guide to empower mycologists, including annotated draft genome sequences of Ceratocystis pirilliformis, Diaporthe australafricana, Fusarium ophioides, Paecilomyces lecythidis, and Sporothrix stenoceras.</title>
        <authorList>
            <person name="Aylward J."/>
            <person name="Wilson A.M."/>
            <person name="Visagie C.M."/>
            <person name="Spraker J."/>
            <person name="Barnes I."/>
            <person name="Buitendag C."/>
            <person name="Ceriani C."/>
            <person name="Del Mar Angel L."/>
            <person name="du Plessis D."/>
            <person name="Fuchs T."/>
            <person name="Gasser K."/>
            <person name="Kramer D."/>
            <person name="Li W."/>
            <person name="Munsamy K."/>
            <person name="Piso A."/>
            <person name="Price J.L."/>
            <person name="Sonnekus B."/>
            <person name="Thomas C."/>
            <person name="van der Nest A."/>
            <person name="van Dijk A."/>
            <person name="van Heerden A."/>
            <person name="van Vuuren N."/>
            <person name="Yilmaz N."/>
            <person name="Duong T.A."/>
            <person name="van der Merwe N.A."/>
            <person name="Wingfield M.J."/>
            <person name="Wingfield B.D."/>
        </authorList>
    </citation>
    <scope>NUCLEOTIDE SEQUENCE [LARGE SCALE GENOMIC DNA]</scope>
    <source>
        <strain evidence="2 3">CMW 5346</strain>
    </source>
</reference>
<proteinExistence type="predicted"/>
<feature type="compositionally biased region" description="Basic and acidic residues" evidence="1">
    <location>
        <begin position="207"/>
        <end position="220"/>
    </location>
</feature>
<protein>
    <submittedName>
        <fullName evidence="2">Uncharacterized protein</fullName>
    </submittedName>
</protein>
<dbReference type="EMBL" id="JAWCUI010000054">
    <property type="protein sequence ID" value="KAL1891291.1"/>
    <property type="molecule type" value="Genomic_DNA"/>
</dbReference>
<name>A0ABR3YSG6_9PEZI</name>
<evidence type="ECO:0000313" key="2">
    <source>
        <dbReference type="EMBL" id="KAL1891291.1"/>
    </source>
</evidence>
<feature type="region of interest" description="Disordered" evidence="1">
    <location>
        <begin position="207"/>
        <end position="227"/>
    </location>
</feature>
<organism evidence="2 3">
    <name type="scientific">Sporothrix stenoceras</name>
    <dbReference type="NCBI Taxonomy" id="5173"/>
    <lineage>
        <taxon>Eukaryota</taxon>
        <taxon>Fungi</taxon>
        <taxon>Dikarya</taxon>
        <taxon>Ascomycota</taxon>
        <taxon>Pezizomycotina</taxon>
        <taxon>Sordariomycetes</taxon>
        <taxon>Sordariomycetidae</taxon>
        <taxon>Ophiostomatales</taxon>
        <taxon>Ophiostomataceae</taxon>
        <taxon>Sporothrix</taxon>
    </lineage>
</organism>
<sequence length="421" mass="46549">MSSRSNSTSSSYENWRDNKLVYCITVKETERAEDNIVKKPTANPICSPFAYFRQRREARREAKCVIMLEAKRAAEPAAKAAANAERETKRTEGVKTICASLLRAKNILLDSADATEKSSTMLNSMLEALSTLHKYDVDAANALIPVPTHNSDRDRLVAETCRRDNCRNKKVIEALNAAVRWASMVSQNAGGMVDDALARGLLDAPGDDSRKKECEADHMSKSPSAEQVSQCMKELVEAYKTIWGLLQKSSDDASDDASTADLTADQEENLKVVVTAMADLLKAEVNRFDGGVRKPYNGKFIEPAVGWWSMGDCSAHYSACIVEAVARYIRFSHETAEIVLNAMIGADALHLMSAGHIRCEMVRRGLQGEPVFWLLQRSSLDDLSGEYTKIRANAFRIVAESNKAGKEIMDVVYRLGPQVLI</sequence>